<dbReference type="EMBL" id="CP017556">
    <property type="protein sequence ID" value="AOW04297.1"/>
    <property type="molecule type" value="Genomic_DNA"/>
</dbReference>
<dbReference type="RefSeq" id="XP_068138878.1">
    <property type="nucleotide sequence ID" value="XM_068282777.1"/>
</dbReference>
<dbReference type="Proteomes" id="UP000182444">
    <property type="component" value="Chromosome 1D"/>
</dbReference>
<dbReference type="VEuPathDB" id="FungiDB:YALI1_D24130g"/>
<sequence length="80" mass="9221">MGMSERCQDKRLIGVCRVGLELSRLDRFGVDKHSLRYEMEMQTNPKPELAVQAQYSTKESCKNKYSLVQVPPPKHVEVLI</sequence>
<name>A0A1D8NFA2_YARLL</name>
<evidence type="ECO:0000313" key="2">
    <source>
        <dbReference type="Proteomes" id="UP000182444"/>
    </source>
</evidence>
<reference evidence="1 2" key="1">
    <citation type="journal article" date="2016" name="PLoS ONE">
        <title>Sequence Assembly of Yarrowia lipolytica Strain W29/CLIB89 Shows Transposable Element Diversity.</title>
        <authorList>
            <person name="Magnan C."/>
            <person name="Yu J."/>
            <person name="Chang I."/>
            <person name="Jahn E."/>
            <person name="Kanomata Y."/>
            <person name="Wu J."/>
            <person name="Zeller M."/>
            <person name="Oakes M."/>
            <person name="Baldi P."/>
            <person name="Sandmeyer S."/>
        </authorList>
    </citation>
    <scope>NUCLEOTIDE SEQUENCE [LARGE SCALE GENOMIC DNA]</scope>
    <source>
        <strain evidence="2">CLIB89(W29)</strain>
    </source>
</reference>
<dbReference type="GeneID" id="94583389"/>
<protein>
    <submittedName>
        <fullName evidence="1">Uncharacterized protein</fullName>
    </submittedName>
</protein>
<organism evidence="1 2">
    <name type="scientific">Yarrowia lipolytica</name>
    <name type="common">Candida lipolytica</name>
    <dbReference type="NCBI Taxonomy" id="4952"/>
    <lineage>
        <taxon>Eukaryota</taxon>
        <taxon>Fungi</taxon>
        <taxon>Dikarya</taxon>
        <taxon>Ascomycota</taxon>
        <taxon>Saccharomycotina</taxon>
        <taxon>Dipodascomycetes</taxon>
        <taxon>Dipodascales</taxon>
        <taxon>Dipodascales incertae sedis</taxon>
        <taxon>Yarrowia</taxon>
    </lineage>
</organism>
<dbReference type="AlphaFoldDB" id="A0A1D8NFA2"/>
<proteinExistence type="predicted"/>
<accession>A0A1D8NFA2</accession>
<gene>
    <name evidence="1" type="ORF">YALI1_D24130g</name>
</gene>
<evidence type="ECO:0000313" key="1">
    <source>
        <dbReference type="EMBL" id="AOW04297.1"/>
    </source>
</evidence>